<gene>
    <name evidence="4" type="ordered locus">Gura_3986</name>
</gene>
<reference evidence="4 5" key="1">
    <citation type="submission" date="2007-05" db="EMBL/GenBank/DDBJ databases">
        <title>Complete sequence of Geobacter uraniireducens Rf4.</title>
        <authorList>
            <consortium name="US DOE Joint Genome Institute"/>
            <person name="Copeland A."/>
            <person name="Lucas S."/>
            <person name="Lapidus A."/>
            <person name="Barry K."/>
            <person name="Detter J.C."/>
            <person name="Glavina del Rio T."/>
            <person name="Hammon N."/>
            <person name="Israni S."/>
            <person name="Dalin E."/>
            <person name="Tice H."/>
            <person name="Pitluck S."/>
            <person name="Chertkov O."/>
            <person name="Brettin T."/>
            <person name="Bruce D."/>
            <person name="Han C."/>
            <person name="Schmutz J."/>
            <person name="Larimer F."/>
            <person name="Land M."/>
            <person name="Hauser L."/>
            <person name="Kyrpides N."/>
            <person name="Mikhailova N."/>
            <person name="Shelobolina E."/>
            <person name="Aklujkar M."/>
            <person name="Lovley D."/>
            <person name="Richardson P."/>
        </authorList>
    </citation>
    <scope>NUCLEOTIDE SEQUENCE [LARGE SCALE GENOMIC DNA]</scope>
    <source>
        <strain evidence="4 5">Rf4</strain>
    </source>
</reference>
<dbReference type="Proteomes" id="UP000006695">
    <property type="component" value="Chromosome"/>
</dbReference>
<dbReference type="InterPro" id="IPR009875">
    <property type="entry name" value="PilZ_domain"/>
</dbReference>
<dbReference type="GO" id="GO:0000160">
    <property type="term" value="P:phosphorelay signal transduction system"/>
    <property type="evidence" value="ECO:0007669"/>
    <property type="project" value="InterPro"/>
</dbReference>
<dbReference type="AlphaFoldDB" id="A5G8L2"/>
<dbReference type="InterPro" id="IPR001789">
    <property type="entry name" value="Sig_transdc_resp-reg_receiver"/>
</dbReference>
<keyword evidence="1 2" id="KW-0597">Phosphoprotein</keyword>
<feature type="domain" description="Response regulatory" evidence="3">
    <location>
        <begin position="5"/>
        <end position="121"/>
    </location>
</feature>
<proteinExistence type="predicted"/>
<dbReference type="RefSeq" id="WP_011940767.1">
    <property type="nucleotide sequence ID" value="NC_009483.1"/>
</dbReference>
<dbReference type="Gene3D" id="2.40.10.220">
    <property type="entry name" value="predicted glycosyltransferase like domains"/>
    <property type="match status" value="1"/>
</dbReference>
<dbReference type="InterPro" id="IPR050595">
    <property type="entry name" value="Bact_response_regulator"/>
</dbReference>
<dbReference type="KEGG" id="gur:Gura_3986"/>
<dbReference type="STRING" id="351605.Gura_3986"/>
<evidence type="ECO:0000313" key="4">
    <source>
        <dbReference type="EMBL" id="ABQ28130.1"/>
    </source>
</evidence>
<evidence type="ECO:0000313" key="5">
    <source>
        <dbReference type="Proteomes" id="UP000006695"/>
    </source>
</evidence>
<dbReference type="SMART" id="SM00448">
    <property type="entry name" value="REC"/>
    <property type="match status" value="1"/>
</dbReference>
<dbReference type="PANTHER" id="PTHR44591:SF20">
    <property type="entry name" value="PROTEIN PILH"/>
    <property type="match status" value="1"/>
</dbReference>
<dbReference type="OrthoDB" id="5387333at2"/>
<keyword evidence="5" id="KW-1185">Reference proteome</keyword>
<feature type="modified residue" description="4-aspartylphosphate" evidence="2">
    <location>
        <position position="54"/>
    </location>
</feature>
<dbReference type="HOGENOM" id="CLU_101334_0_0_7"/>
<dbReference type="SUPFAM" id="SSF52172">
    <property type="entry name" value="CheY-like"/>
    <property type="match status" value="1"/>
</dbReference>
<dbReference type="Gene3D" id="3.40.50.2300">
    <property type="match status" value="1"/>
</dbReference>
<evidence type="ECO:0000256" key="2">
    <source>
        <dbReference type="PROSITE-ProRule" id="PRU00169"/>
    </source>
</evidence>
<dbReference type="PROSITE" id="PS50110">
    <property type="entry name" value="RESPONSE_REGULATORY"/>
    <property type="match status" value="1"/>
</dbReference>
<sequence>MEKRKILLVDDVALILEIEKSFLRNSPVRIFTAHNGKEALEIVKNDRPDLIFMDLNMPEMDGAACCATIKTDDQLCSIPVVMVTTAGKNEDRELCRQAGCDDFITKPIDRRIFLEKGRKFLPDIDRREPRVPFDAKVSIRDDGDVLAGVIADISVGGLYVIAEGAVGKDGMVSLSFPLPPDSPELVEVHGRIAWQNSKSERKKPMLPVGFGVEFTEVAEKTIEAIQNFVDSFKPQK</sequence>
<dbReference type="Pfam" id="PF00072">
    <property type="entry name" value="Response_reg"/>
    <property type="match status" value="1"/>
</dbReference>
<dbReference type="CDD" id="cd17546">
    <property type="entry name" value="REC_hyHK_CKI1_RcsC-like"/>
    <property type="match status" value="1"/>
</dbReference>
<organism evidence="4 5">
    <name type="scientific">Geotalea uraniireducens (strain Rf4)</name>
    <name type="common">Geobacter uraniireducens</name>
    <dbReference type="NCBI Taxonomy" id="351605"/>
    <lineage>
        <taxon>Bacteria</taxon>
        <taxon>Pseudomonadati</taxon>
        <taxon>Thermodesulfobacteriota</taxon>
        <taxon>Desulfuromonadia</taxon>
        <taxon>Geobacterales</taxon>
        <taxon>Geobacteraceae</taxon>
        <taxon>Geotalea</taxon>
    </lineage>
</organism>
<dbReference type="PANTHER" id="PTHR44591">
    <property type="entry name" value="STRESS RESPONSE REGULATOR PROTEIN 1"/>
    <property type="match status" value="1"/>
</dbReference>
<name>A5G8L2_GEOUR</name>
<dbReference type="Pfam" id="PF07238">
    <property type="entry name" value="PilZ"/>
    <property type="match status" value="1"/>
</dbReference>
<dbReference type="SUPFAM" id="SSF141371">
    <property type="entry name" value="PilZ domain-like"/>
    <property type="match status" value="1"/>
</dbReference>
<evidence type="ECO:0000259" key="3">
    <source>
        <dbReference type="PROSITE" id="PS50110"/>
    </source>
</evidence>
<evidence type="ECO:0000256" key="1">
    <source>
        <dbReference type="ARBA" id="ARBA00022553"/>
    </source>
</evidence>
<dbReference type="GO" id="GO:0035438">
    <property type="term" value="F:cyclic-di-GMP binding"/>
    <property type="evidence" value="ECO:0007669"/>
    <property type="project" value="InterPro"/>
</dbReference>
<dbReference type="EMBL" id="CP000698">
    <property type="protein sequence ID" value="ABQ28130.1"/>
    <property type="molecule type" value="Genomic_DNA"/>
</dbReference>
<accession>A5G8L2</accession>
<protein>
    <submittedName>
        <fullName evidence="4">Response regulator receiver modulated PilZ sensor protein</fullName>
    </submittedName>
</protein>
<dbReference type="InterPro" id="IPR011006">
    <property type="entry name" value="CheY-like_superfamily"/>
</dbReference>